<evidence type="ECO:0000313" key="2">
    <source>
        <dbReference type="EMBL" id="RSH80403.1"/>
    </source>
</evidence>
<dbReference type="InterPro" id="IPR039298">
    <property type="entry name" value="ACOT13"/>
</dbReference>
<dbReference type="GeneID" id="39593523"/>
<dbReference type="STRING" id="105984.A0A427XNM0"/>
<evidence type="ECO:0008006" key="4">
    <source>
        <dbReference type="Google" id="ProtNLM"/>
    </source>
</evidence>
<comment type="caution">
    <text evidence="2">The sequence shown here is derived from an EMBL/GenBank/DDBJ whole genome shotgun (WGS) entry which is preliminary data.</text>
</comment>
<keyword evidence="1" id="KW-0378">Hydrolase</keyword>
<dbReference type="SUPFAM" id="SSF54637">
    <property type="entry name" value="Thioesterase/thiol ester dehydrase-isomerase"/>
    <property type="match status" value="1"/>
</dbReference>
<evidence type="ECO:0000313" key="3">
    <source>
        <dbReference type="Proteomes" id="UP000279236"/>
    </source>
</evidence>
<protein>
    <recommendedName>
        <fullName evidence="4">Thioesterase domain-containing protein</fullName>
    </recommendedName>
</protein>
<dbReference type="AlphaFoldDB" id="A0A427XNM0"/>
<dbReference type="InterPro" id="IPR029069">
    <property type="entry name" value="HotDog_dom_sf"/>
</dbReference>
<proteinExistence type="predicted"/>
<accession>A0A427XNM0</accession>
<dbReference type="EMBL" id="RSCE01000008">
    <property type="protein sequence ID" value="RSH80403.1"/>
    <property type="molecule type" value="Genomic_DNA"/>
</dbReference>
<sequence>MSKTMVPATEADTARVQRHLARMPFVGAQFAPHFRAVSAMPMPPLNQRGGRDAEGWTAVYEAIVQPEWINGRGGMHGAAACWIVDMITGTTLSRMRTDTWGLGGPSIAIDMTYYDPAPVRTVDELLAFLSLTLSRGTRLLITASIERMGGALGTARCVIANAETGKNIAAGLHTTMTPASATRAAQAKKVQAKL</sequence>
<dbReference type="Gene3D" id="3.10.129.10">
    <property type="entry name" value="Hotdog Thioesterase"/>
    <property type="match status" value="1"/>
</dbReference>
<dbReference type="RefSeq" id="XP_028475350.1">
    <property type="nucleotide sequence ID" value="XM_028624278.1"/>
</dbReference>
<dbReference type="OrthoDB" id="2592105at2759"/>
<dbReference type="PANTHER" id="PTHR21660:SF1">
    <property type="entry name" value="ACYL-COENZYME A THIOESTERASE 13"/>
    <property type="match status" value="1"/>
</dbReference>
<organism evidence="2 3">
    <name type="scientific">Apiotrichum porosum</name>
    <dbReference type="NCBI Taxonomy" id="105984"/>
    <lineage>
        <taxon>Eukaryota</taxon>
        <taxon>Fungi</taxon>
        <taxon>Dikarya</taxon>
        <taxon>Basidiomycota</taxon>
        <taxon>Agaricomycotina</taxon>
        <taxon>Tremellomycetes</taxon>
        <taxon>Trichosporonales</taxon>
        <taxon>Trichosporonaceae</taxon>
        <taxon>Apiotrichum</taxon>
    </lineage>
</organism>
<reference evidence="2 3" key="1">
    <citation type="submission" date="2018-11" db="EMBL/GenBank/DDBJ databases">
        <title>Genome sequence of Apiotrichum porosum DSM 27194.</title>
        <authorList>
            <person name="Aliyu H."/>
            <person name="Gorte O."/>
            <person name="Ochsenreither K."/>
        </authorList>
    </citation>
    <scope>NUCLEOTIDE SEQUENCE [LARGE SCALE GENOMIC DNA]</scope>
    <source>
        <strain evidence="2 3">DSM 27194</strain>
    </source>
</reference>
<name>A0A427XNM0_9TREE</name>
<gene>
    <name evidence="2" type="ORF">EHS24_008980</name>
</gene>
<dbReference type="GO" id="GO:0047617">
    <property type="term" value="F:fatty acyl-CoA hydrolase activity"/>
    <property type="evidence" value="ECO:0007669"/>
    <property type="project" value="InterPro"/>
</dbReference>
<keyword evidence="3" id="KW-1185">Reference proteome</keyword>
<dbReference type="Proteomes" id="UP000279236">
    <property type="component" value="Unassembled WGS sequence"/>
</dbReference>
<evidence type="ECO:0000256" key="1">
    <source>
        <dbReference type="ARBA" id="ARBA00022801"/>
    </source>
</evidence>
<dbReference type="PANTHER" id="PTHR21660">
    <property type="entry name" value="THIOESTERASE SUPERFAMILY MEMBER-RELATED"/>
    <property type="match status" value="1"/>
</dbReference>